<dbReference type="EMBL" id="PVQB02000465">
    <property type="protein sequence ID" value="KAF4336873.1"/>
    <property type="molecule type" value="Genomic_DNA"/>
</dbReference>
<sequence length="1257" mass="142244">MELSNPPESRIAGASRPRACPAVSVATVKELEKTIAGFQAILTDKDRKELQKLKTTSHDSQSIITFTAELDRLDKNRRGKSVASRLASFLQTIEQFTPIVDTYIQSNPDISALIWGSIKLTFMVLANFVPYFQSFVELLHGFGSLCKRFAEYQVILKESSRLKHSICRFHIAVVTCCQQIVLAIRRPLKNQFLKAITQSFQSELRTYVENIRSTAEEVQEDIQLVKTQCDRQEQKSQALERQEASDHRKWLKSWTASSRANTELLIVQQQRKERVYDLETFRRRLLEELSSYDFKSVFYNIRNQRHLGTAEWAFETPEFQEWIKPDGPQVLHVTGKNMEALEPQLASKISKCLSRAKERLFSRQLMTSLYLIAVKTIRKWYIVLDGLDESSDGQMLDLLKFFQGTLGNLQQNGQIKILLSCRESCTRTISHLFPEALCLKTGLYQTSADISGYVDGIIDEKISAGDLNGTDQSLIDDISTTIKAKEQGMFLWAFLTIEDVCSQTTADGIRQALQNIPADLPETINRALSRILRRRNEDIAKTIFSWTKAAVEPLTLSQLREALSIKMGQHTLHEEDLILGIERIPRWCESLVYVEETDDTVHFSHQSIQEFLLTPDFSQFQALHLDAQECDRMAGMICITYINLSNFQSAVCNTEHDTISPPTMKINPGAIAEQTMQTAIKGRAGVGVGRFTRHVLKPGNTSYASVSGESSLIVTVPRVQGIAAHPFLSYAPRNWVKHTAFIKSQDDSNFWSLFGKTIQEPPQHSETSPWFQGSYSDFLKDGTTFYSTDKHTDRQFLLQVLYRSISSQWARLCLAFVYANHNRYWGLSCRAFQLLATCELLPGPPTKLFHLFAANKNYDACSGQCLSFLSFKGRYMNHARLVQIVRTVIASGSSEFPALEKRNTATSCECSGEGENLLDDLKPDLCELLETGYHRRDASHIQAFIIIAKRSTVNPSRLAQNCRLGVREANVGGLRFSKLCEICQIAPDTLLNARSKSGMSLFDIFLRRLLSKAYANEETILARLQHFWEYDETENSILKSHLRTEIDNTIDFICYLQEATRGGQSPGRDVSQYVYPQGLFPLHKTSIIAIFRKIINPHTWTPSSASEVINAFFGESVWPGLEYTCEAIFRQAVWDNNSEIAAALVDVQPEGSSNTSAGDGFGFVREALRCNHCWARNQSEDRETKTVGSVGSGNVRQIGYLLCDKHVEIFSDPRNFSDVYQSRNQSLFCLGFPTRSLPTQEGMFEDDVSDLFGVHSC</sequence>
<evidence type="ECO:0000256" key="1">
    <source>
        <dbReference type="SAM" id="Coils"/>
    </source>
</evidence>
<reference evidence="4" key="1">
    <citation type="journal article" date="2017" name="Mycologia">
        <title>Fusarium algeriense, sp. nov., a novel toxigenic crown rot pathogen of durum wheat from Algeria is nested in the Fusarium burgessii species complex.</title>
        <authorList>
            <person name="Laraba I."/>
            <person name="Keddad A."/>
            <person name="Boureghda H."/>
            <person name="Abdallah N."/>
            <person name="Vaughan M.M."/>
            <person name="Proctor R.H."/>
            <person name="Busman M."/>
            <person name="O'Donnell K."/>
        </authorList>
    </citation>
    <scope>NUCLEOTIDE SEQUENCE</scope>
    <source>
        <strain evidence="4">NRRL 25174</strain>
    </source>
</reference>
<feature type="domain" description="DUF7708" evidence="3">
    <location>
        <begin position="86"/>
        <end position="221"/>
    </location>
</feature>
<proteinExistence type="predicted"/>
<dbReference type="AlphaFoldDB" id="A0A9P5ADX7"/>
<evidence type="ECO:0000259" key="2">
    <source>
        <dbReference type="Pfam" id="PF22939"/>
    </source>
</evidence>
<dbReference type="Pfam" id="PF24809">
    <property type="entry name" value="DUF7708"/>
    <property type="match status" value="1"/>
</dbReference>
<comment type="caution">
    <text evidence="4">The sequence shown here is derived from an EMBL/GenBank/DDBJ whole genome shotgun (WGS) entry which is preliminary data.</text>
</comment>
<keyword evidence="5" id="KW-1185">Reference proteome</keyword>
<reference evidence="4" key="2">
    <citation type="submission" date="2020-02" db="EMBL/GenBank/DDBJ databases">
        <title>Identification and distribution of gene clusters putatively required for synthesis of sphingolipid metabolism inhibitors in phylogenetically diverse species of the filamentous fungus Fusarium.</title>
        <authorList>
            <person name="Kim H.-S."/>
            <person name="Busman M."/>
            <person name="Brown D.W."/>
            <person name="Divon H."/>
            <person name="Uhlig S."/>
            <person name="Proctor R.H."/>
        </authorList>
    </citation>
    <scope>NUCLEOTIDE SEQUENCE</scope>
    <source>
        <strain evidence="4">NRRL 25174</strain>
    </source>
</reference>
<evidence type="ECO:0008006" key="6">
    <source>
        <dbReference type="Google" id="ProtNLM"/>
    </source>
</evidence>
<dbReference type="PANTHER" id="PTHR10039">
    <property type="entry name" value="AMELOGENIN"/>
    <property type="match status" value="1"/>
</dbReference>
<dbReference type="InterPro" id="IPR054471">
    <property type="entry name" value="GPIID_WHD"/>
</dbReference>
<dbReference type="Pfam" id="PF22939">
    <property type="entry name" value="WHD_GPIID"/>
    <property type="match status" value="1"/>
</dbReference>
<accession>A0A9P5ADX7</accession>
<dbReference type="InterPro" id="IPR056125">
    <property type="entry name" value="DUF7708"/>
</dbReference>
<organism evidence="4 5">
    <name type="scientific">Fusarium beomiforme</name>
    <dbReference type="NCBI Taxonomy" id="44412"/>
    <lineage>
        <taxon>Eukaryota</taxon>
        <taxon>Fungi</taxon>
        <taxon>Dikarya</taxon>
        <taxon>Ascomycota</taxon>
        <taxon>Pezizomycotina</taxon>
        <taxon>Sordariomycetes</taxon>
        <taxon>Hypocreomycetidae</taxon>
        <taxon>Hypocreales</taxon>
        <taxon>Nectriaceae</taxon>
        <taxon>Fusarium</taxon>
        <taxon>Fusarium burgessii species complex</taxon>
    </lineage>
</organism>
<protein>
    <recommendedName>
        <fullName evidence="6">NACHT domain-containing protein</fullName>
    </recommendedName>
</protein>
<name>A0A9P5ADX7_9HYPO</name>
<dbReference type="Proteomes" id="UP000730481">
    <property type="component" value="Unassembled WGS sequence"/>
</dbReference>
<feature type="coiled-coil region" evidence="1">
    <location>
        <begin position="208"/>
        <end position="242"/>
    </location>
</feature>
<feature type="domain" description="GPI inositol-deacylase winged helix" evidence="2">
    <location>
        <begin position="535"/>
        <end position="616"/>
    </location>
</feature>
<evidence type="ECO:0000313" key="5">
    <source>
        <dbReference type="Proteomes" id="UP000730481"/>
    </source>
</evidence>
<keyword evidence="1" id="KW-0175">Coiled coil</keyword>
<gene>
    <name evidence="4" type="ORF">FBEOM_9253</name>
</gene>
<evidence type="ECO:0000313" key="4">
    <source>
        <dbReference type="EMBL" id="KAF4336873.1"/>
    </source>
</evidence>
<dbReference type="OrthoDB" id="7464126at2759"/>
<evidence type="ECO:0000259" key="3">
    <source>
        <dbReference type="Pfam" id="PF24809"/>
    </source>
</evidence>